<gene>
    <name evidence="2" type="ORF">STAS_06103</name>
</gene>
<name>A0A5A7PB79_STRAF</name>
<dbReference type="Proteomes" id="UP000325081">
    <property type="component" value="Unassembled WGS sequence"/>
</dbReference>
<proteinExistence type="predicted"/>
<dbReference type="EMBL" id="BKCP01004317">
    <property type="protein sequence ID" value="GER30173.1"/>
    <property type="molecule type" value="Genomic_DNA"/>
</dbReference>
<sequence>MAESGSVRAYINWRGKEQPPADGGRRETRRETAEAGGTTSDRPTPVIGEAKSNRRRERDEMRAKAERLFIHSLGWAAYTMDSSSQTSITHQQLVVTPGGTKYWILEFVESAKPYNGQRFQELHEAVDFYKRYALIVGSDVRHNTLIKSRDKTILWKCMTKWVESYLTRIVTGHMIQPDIVLND</sequence>
<evidence type="ECO:0000313" key="2">
    <source>
        <dbReference type="EMBL" id="GER30173.1"/>
    </source>
</evidence>
<protein>
    <submittedName>
        <fullName evidence="2">Far-red impaired responsive (FAR1) family protein</fullName>
    </submittedName>
</protein>
<comment type="caution">
    <text evidence="2">The sequence shown here is derived from an EMBL/GenBank/DDBJ whole genome shotgun (WGS) entry which is preliminary data.</text>
</comment>
<accession>A0A5A7PB79</accession>
<dbReference type="AlphaFoldDB" id="A0A5A7PB79"/>
<organism evidence="2 3">
    <name type="scientific">Striga asiatica</name>
    <name type="common">Asiatic witchweed</name>
    <name type="synonym">Buchnera asiatica</name>
    <dbReference type="NCBI Taxonomy" id="4170"/>
    <lineage>
        <taxon>Eukaryota</taxon>
        <taxon>Viridiplantae</taxon>
        <taxon>Streptophyta</taxon>
        <taxon>Embryophyta</taxon>
        <taxon>Tracheophyta</taxon>
        <taxon>Spermatophyta</taxon>
        <taxon>Magnoliopsida</taxon>
        <taxon>eudicotyledons</taxon>
        <taxon>Gunneridae</taxon>
        <taxon>Pentapetalae</taxon>
        <taxon>asterids</taxon>
        <taxon>lamiids</taxon>
        <taxon>Lamiales</taxon>
        <taxon>Orobanchaceae</taxon>
        <taxon>Buchnereae</taxon>
        <taxon>Striga</taxon>
    </lineage>
</organism>
<reference evidence="3" key="1">
    <citation type="journal article" date="2019" name="Curr. Biol.">
        <title>Genome Sequence of Striga asiatica Provides Insight into the Evolution of Plant Parasitism.</title>
        <authorList>
            <person name="Yoshida S."/>
            <person name="Kim S."/>
            <person name="Wafula E.K."/>
            <person name="Tanskanen J."/>
            <person name="Kim Y.M."/>
            <person name="Honaas L."/>
            <person name="Yang Z."/>
            <person name="Spallek T."/>
            <person name="Conn C.E."/>
            <person name="Ichihashi Y."/>
            <person name="Cheong K."/>
            <person name="Cui S."/>
            <person name="Der J.P."/>
            <person name="Gundlach H."/>
            <person name="Jiao Y."/>
            <person name="Hori C."/>
            <person name="Ishida J.K."/>
            <person name="Kasahara H."/>
            <person name="Kiba T."/>
            <person name="Kim M.S."/>
            <person name="Koo N."/>
            <person name="Laohavisit A."/>
            <person name="Lee Y.H."/>
            <person name="Lumba S."/>
            <person name="McCourt P."/>
            <person name="Mortimer J.C."/>
            <person name="Mutuku J.M."/>
            <person name="Nomura T."/>
            <person name="Sasaki-Sekimoto Y."/>
            <person name="Seto Y."/>
            <person name="Wang Y."/>
            <person name="Wakatake T."/>
            <person name="Sakakibara H."/>
            <person name="Demura T."/>
            <person name="Yamaguchi S."/>
            <person name="Yoneyama K."/>
            <person name="Manabe R.I."/>
            <person name="Nelson D.C."/>
            <person name="Schulman A.H."/>
            <person name="Timko M.P."/>
            <person name="dePamphilis C.W."/>
            <person name="Choi D."/>
            <person name="Shirasu K."/>
        </authorList>
    </citation>
    <scope>NUCLEOTIDE SEQUENCE [LARGE SCALE GENOMIC DNA]</scope>
    <source>
        <strain evidence="3">cv. UVA1</strain>
    </source>
</reference>
<feature type="compositionally biased region" description="Basic and acidic residues" evidence="1">
    <location>
        <begin position="14"/>
        <end position="33"/>
    </location>
</feature>
<evidence type="ECO:0000313" key="3">
    <source>
        <dbReference type="Proteomes" id="UP000325081"/>
    </source>
</evidence>
<dbReference type="OrthoDB" id="1487673at2759"/>
<evidence type="ECO:0000256" key="1">
    <source>
        <dbReference type="SAM" id="MobiDB-lite"/>
    </source>
</evidence>
<keyword evidence="3" id="KW-1185">Reference proteome</keyword>
<feature type="region of interest" description="Disordered" evidence="1">
    <location>
        <begin position="1"/>
        <end position="60"/>
    </location>
</feature>